<dbReference type="HOGENOM" id="CLU_1590558_0_0_1"/>
<keyword evidence="3" id="KW-1185">Reference proteome</keyword>
<dbReference type="PANTHER" id="PTHR10188:SF6">
    <property type="entry name" value="N(4)-(BETA-N-ACETYLGLUCOSAMINYL)-L-ASPARAGINASE"/>
    <property type="match status" value="1"/>
</dbReference>
<accession>A7SLI7</accession>
<evidence type="ECO:0000256" key="1">
    <source>
        <dbReference type="ARBA" id="ARBA00010872"/>
    </source>
</evidence>
<dbReference type="EMBL" id="DS469699">
    <property type="protein sequence ID" value="EDO35416.1"/>
    <property type="molecule type" value="Genomic_DNA"/>
</dbReference>
<evidence type="ECO:0000313" key="2">
    <source>
        <dbReference type="EMBL" id="EDO35416.1"/>
    </source>
</evidence>
<dbReference type="Pfam" id="PF01112">
    <property type="entry name" value="Asparaginase_2"/>
    <property type="match status" value="1"/>
</dbReference>
<dbReference type="PhylomeDB" id="A7SLI7"/>
<dbReference type="PANTHER" id="PTHR10188">
    <property type="entry name" value="L-ASPARAGINASE"/>
    <property type="match status" value="1"/>
</dbReference>
<proteinExistence type="inferred from homology"/>
<comment type="similarity">
    <text evidence="1">Belongs to the Ntn-hydrolase family.</text>
</comment>
<dbReference type="OMA" id="LTITHQY"/>
<gene>
    <name evidence="2" type="ORF">NEMVEDRAFT_v1g122819</name>
</gene>
<dbReference type="InterPro" id="IPR029055">
    <property type="entry name" value="Ntn_hydrolases_N"/>
</dbReference>
<protein>
    <recommendedName>
        <fullName evidence="4">N(4)-(Beta-N-acetylglucosaminyl)-L-asparaginase</fullName>
    </recommendedName>
</protein>
<dbReference type="InParanoid" id="A7SLI7"/>
<dbReference type="InterPro" id="IPR000246">
    <property type="entry name" value="Peptidase_T2"/>
</dbReference>
<organism evidence="2 3">
    <name type="scientific">Nematostella vectensis</name>
    <name type="common">Starlet sea anemone</name>
    <dbReference type="NCBI Taxonomy" id="45351"/>
    <lineage>
        <taxon>Eukaryota</taxon>
        <taxon>Metazoa</taxon>
        <taxon>Cnidaria</taxon>
        <taxon>Anthozoa</taxon>
        <taxon>Hexacorallia</taxon>
        <taxon>Actiniaria</taxon>
        <taxon>Edwardsiidae</taxon>
        <taxon>Nematostella</taxon>
    </lineage>
</organism>
<dbReference type="GO" id="GO:0005737">
    <property type="term" value="C:cytoplasm"/>
    <property type="evidence" value="ECO:0000318"/>
    <property type="project" value="GO_Central"/>
</dbReference>
<dbReference type="KEGG" id="nve:5506829"/>
<dbReference type="GO" id="GO:0003948">
    <property type="term" value="F:N4-(beta-N-acetylglucosaminyl)-L-asparaginase activity"/>
    <property type="evidence" value="ECO:0000318"/>
    <property type="project" value="GO_Central"/>
</dbReference>
<dbReference type="eggNOG" id="KOG1593">
    <property type="taxonomic scope" value="Eukaryota"/>
</dbReference>
<evidence type="ECO:0008006" key="4">
    <source>
        <dbReference type="Google" id="ProtNLM"/>
    </source>
</evidence>
<reference evidence="2 3" key="1">
    <citation type="journal article" date="2007" name="Science">
        <title>Sea anemone genome reveals ancestral eumetazoan gene repertoire and genomic organization.</title>
        <authorList>
            <person name="Putnam N.H."/>
            <person name="Srivastava M."/>
            <person name="Hellsten U."/>
            <person name="Dirks B."/>
            <person name="Chapman J."/>
            <person name="Salamov A."/>
            <person name="Terry A."/>
            <person name="Shapiro H."/>
            <person name="Lindquist E."/>
            <person name="Kapitonov V.V."/>
            <person name="Jurka J."/>
            <person name="Genikhovich G."/>
            <person name="Grigoriev I.V."/>
            <person name="Lucas S.M."/>
            <person name="Steele R.E."/>
            <person name="Finnerty J.R."/>
            <person name="Technau U."/>
            <person name="Martindale M.Q."/>
            <person name="Rokhsar D.S."/>
        </authorList>
    </citation>
    <scope>NUCLEOTIDE SEQUENCE [LARGE SCALE GENOMIC DNA]</scope>
    <source>
        <strain evidence="3">CH2 X CH6</strain>
    </source>
</reference>
<feature type="non-terminal residue" evidence="2">
    <location>
        <position position="168"/>
    </location>
</feature>
<dbReference type="Proteomes" id="UP000001593">
    <property type="component" value="Unassembled WGS sequence"/>
</dbReference>
<dbReference type="AlphaFoldDB" id="A7SLI7"/>
<dbReference type="SUPFAM" id="SSF56235">
    <property type="entry name" value="N-terminal nucleophile aminohydrolases (Ntn hydrolases)"/>
    <property type="match status" value="1"/>
</dbReference>
<dbReference type="STRING" id="45351.A7SLI7"/>
<dbReference type="GO" id="GO:0005764">
    <property type="term" value="C:lysosome"/>
    <property type="evidence" value="ECO:0000318"/>
    <property type="project" value="GO_Central"/>
</dbReference>
<sequence length="168" mass="18604">LPMVINTWPFINVTEEGWARLQSGGSAVDAVVSGISYCEFHPCGHKPDEPTVGFGGSPDESGETTLDAMIMDGTTHDVGAVGCLKEVKNAIAVARSVMQHTTHTLLVGEDATQFALRMKFPKEDLHTNNSRERWSKWHKNDCQPNFWESVHPNPKRHCGPYEPEGVYV</sequence>
<evidence type="ECO:0000313" key="3">
    <source>
        <dbReference type="Proteomes" id="UP000001593"/>
    </source>
</evidence>
<name>A7SLI7_NEMVE</name>